<reference evidence="1 2" key="1">
    <citation type="submission" date="2019-09" db="EMBL/GenBank/DDBJ databases">
        <authorList>
            <person name="Chandra G."/>
            <person name="Truman W A."/>
        </authorList>
    </citation>
    <scope>NUCLEOTIDE SEQUENCE [LARGE SCALE GENOMIC DNA]</scope>
    <source>
        <strain evidence="1">PS691</strain>
    </source>
</reference>
<dbReference type="RefSeq" id="WP_150643873.1">
    <property type="nucleotide sequence ID" value="NZ_CABVHQ010000045.1"/>
</dbReference>
<organism evidence="1 2">
    <name type="scientific">Pseudomonas fluorescens</name>
    <dbReference type="NCBI Taxonomy" id="294"/>
    <lineage>
        <taxon>Bacteria</taxon>
        <taxon>Pseudomonadati</taxon>
        <taxon>Pseudomonadota</taxon>
        <taxon>Gammaproteobacteria</taxon>
        <taxon>Pseudomonadales</taxon>
        <taxon>Pseudomonadaceae</taxon>
        <taxon>Pseudomonas</taxon>
    </lineage>
</organism>
<evidence type="ECO:0000313" key="2">
    <source>
        <dbReference type="Proteomes" id="UP000337909"/>
    </source>
</evidence>
<protein>
    <submittedName>
        <fullName evidence="1">Uncharacterized protein</fullName>
    </submittedName>
</protein>
<evidence type="ECO:0000313" key="1">
    <source>
        <dbReference type="EMBL" id="VVO18758.1"/>
    </source>
</evidence>
<dbReference type="AlphaFoldDB" id="A0A5E7DXT8"/>
<sequence length="99" mass="10325">MHAKSPNIQLGADAWLAFSDTFHQAAADNFITTDADKAQLWFGFMAAAAGEMTGGIGAEHAQALLYAIAKGCGDAAKIALAEHAAERARARPTLTVVKP</sequence>
<name>A0A5E7DXT8_PSEFL</name>
<proteinExistence type="predicted"/>
<dbReference type="EMBL" id="CABVHQ010000045">
    <property type="protein sequence ID" value="VVO18758.1"/>
    <property type="molecule type" value="Genomic_DNA"/>
</dbReference>
<accession>A0A5E7DXT8</accession>
<dbReference type="Proteomes" id="UP000337909">
    <property type="component" value="Unassembled WGS sequence"/>
</dbReference>
<gene>
    <name evidence="1" type="ORF">PS691_04016</name>
</gene>